<evidence type="ECO:0000256" key="1">
    <source>
        <dbReference type="ARBA" id="ARBA00023157"/>
    </source>
</evidence>
<name>A0A815EGK5_9BILA</name>
<dbReference type="AlphaFoldDB" id="A0A815EGK5"/>
<evidence type="ECO:0000313" key="5">
    <source>
        <dbReference type="EMBL" id="CAF4155458.1"/>
    </source>
</evidence>
<dbReference type="Proteomes" id="UP000681722">
    <property type="component" value="Unassembled WGS sequence"/>
</dbReference>
<keyword evidence="1" id="KW-1015">Disulfide bond</keyword>
<dbReference type="EMBL" id="CAJOBA010035321">
    <property type="protein sequence ID" value="CAF4002496.1"/>
    <property type="molecule type" value="Genomic_DNA"/>
</dbReference>
<gene>
    <name evidence="3" type="ORF">GPM918_LOCUS29175</name>
    <name evidence="2" type="ORF">OVA965_LOCUS23561</name>
    <name evidence="5" type="ORF">SRO942_LOCUS29731</name>
    <name evidence="4" type="ORF">TMI583_LOCUS24279</name>
</gene>
<dbReference type="EMBL" id="CAJNOK010013794">
    <property type="protein sequence ID" value="CAF1192139.1"/>
    <property type="molecule type" value="Genomic_DNA"/>
</dbReference>
<sequence>MGSFHRTCESLQMLFNERKSAAENAYRLCKNYTLIDYASNIVFLSPFVRAYYIPEQFNVNGHLDLFIEMKMKQPRLFCLVGEYICKGVRAIQNGSICIEYDDIFEKSYPFPPYEYFFCRLENSSDDYCTNTSFYYRCRTTGECISKHRLFDGFVDSLDSSDEEDLEALNSLDRIFMKDRYNCTIDGRQAKAVMRHFLGMF</sequence>
<accession>A0A815EGK5</accession>
<proteinExistence type="predicted"/>
<evidence type="ECO:0000313" key="2">
    <source>
        <dbReference type="EMBL" id="CAF1192139.1"/>
    </source>
</evidence>
<evidence type="ECO:0000313" key="3">
    <source>
        <dbReference type="EMBL" id="CAF1314808.1"/>
    </source>
</evidence>
<dbReference type="Proteomes" id="UP000677228">
    <property type="component" value="Unassembled WGS sequence"/>
</dbReference>
<dbReference type="InterPro" id="IPR036055">
    <property type="entry name" value="LDL_receptor-like_sf"/>
</dbReference>
<dbReference type="Gene3D" id="4.10.400.10">
    <property type="entry name" value="Low-density Lipoprotein Receptor"/>
    <property type="match status" value="1"/>
</dbReference>
<dbReference type="EMBL" id="CAJNOQ010013115">
    <property type="protein sequence ID" value="CAF1314808.1"/>
    <property type="molecule type" value="Genomic_DNA"/>
</dbReference>
<keyword evidence="6" id="KW-1185">Reference proteome</keyword>
<protein>
    <submittedName>
        <fullName evidence="3">Uncharacterized protein</fullName>
    </submittedName>
</protein>
<organism evidence="3 6">
    <name type="scientific">Didymodactylos carnosus</name>
    <dbReference type="NCBI Taxonomy" id="1234261"/>
    <lineage>
        <taxon>Eukaryota</taxon>
        <taxon>Metazoa</taxon>
        <taxon>Spiralia</taxon>
        <taxon>Gnathifera</taxon>
        <taxon>Rotifera</taxon>
        <taxon>Eurotatoria</taxon>
        <taxon>Bdelloidea</taxon>
        <taxon>Philodinida</taxon>
        <taxon>Philodinidae</taxon>
        <taxon>Didymodactylos</taxon>
    </lineage>
</organism>
<dbReference type="Proteomes" id="UP000682733">
    <property type="component" value="Unassembled WGS sequence"/>
</dbReference>
<evidence type="ECO:0000313" key="6">
    <source>
        <dbReference type="Proteomes" id="UP000663829"/>
    </source>
</evidence>
<dbReference type="EMBL" id="CAJOBC010044452">
    <property type="protein sequence ID" value="CAF4155458.1"/>
    <property type="molecule type" value="Genomic_DNA"/>
</dbReference>
<evidence type="ECO:0000313" key="4">
    <source>
        <dbReference type="EMBL" id="CAF4002496.1"/>
    </source>
</evidence>
<reference evidence="3" key="1">
    <citation type="submission" date="2021-02" db="EMBL/GenBank/DDBJ databases">
        <authorList>
            <person name="Nowell W R."/>
        </authorList>
    </citation>
    <scope>NUCLEOTIDE SEQUENCE</scope>
</reference>
<dbReference type="Proteomes" id="UP000663829">
    <property type="component" value="Unassembled WGS sequence"/>
</dbReference>
<comment type="caution">
    <text evidence="3">The sequence shown here is derived from an EMBL/GenBank/DDBJ whole genome shotgun (WGS) entry which is preliminary data.</text>
</comment>